<comment type="caution">
    <text evidence="2">The sequence shown here is derived from an EMBL/GenBank/DDBJ whole genome shotgun (WGS) entry which is preliminary data.</text>
</comment>
<sequence>MSKLRGSLFALTLLFAALAHADIDVAGVKFADHAKLGAATLALNGAGMRNKFFFKVYAMALYLPQPQRDAAAVLAMPGAEQIRIVTLRELTARQFADALVEGIRKNYPEAERAPLASRLAAFEAKMLALKTAAEGAVIEIDWLPGDGTRLVVNGEQQGEDIPGEDFYRALLKIWLGDKPAAQDLKEALLGHAH</sequence>
<proteinExistence type="predicted"/>
<evidence type="ECO:0000313" key="2">
    <source>
        <dbReference type="EMBL" id="OIQ97784.1"/>
    </source>
</evidence>
<dbReference type="SUPFAM" id="SSF54626">
    <property type="entry name" value="Chalcone isomerase"/>
    <property type="match status" value="1"/>
</dbReference>
<dbReference type="InterPro" id="IPR016087">
    <property type="entry name" value="Chalcone_isomerase"/>
</dbReference>
<dbReference type="PANTHER" id="PTHR47698">
    <property type="entry name" value="FATTY-ACID-BINDING PROTEIN 3, CHLOROPLASTIC"/>
    <property type="match status" value="1"/>
</dbReference>
<dbReference type="AlphaFoldDB" id="A0A1J5RNH5"/>
<dbReference type="Pfam" id="PF16036">
    <property type="entry name" value="Chalcone_3"/>
    <property type="match status" value="1"/>
</dbReference>
<dbReference type="InterPro" id="IPR036298">
    <property type="entry name" value="Chalcone_isomerase_sf"/>
</dbReference>
<feature type="domain" description="Chalcone isomerase" evidence="1">
    <location>
        <begin position="24"/>
        <end position="190"/>
    </location>
</feature>
<dbReference type="PANTHER" id="PTHR47698:SF2">
    <property type="entry name" value="FATTY-ACID-BINDING PROTEIN 3, CHLOROPLASTIC"/>
    <property type="match status" value="1"/>
</dbReference>
<accession>A0A1J5RNH5</accession>
<name>A0A1J5RNH5_9ZZZZ</name>
<gene>
    <name evidence="2" type="ORF">GALL_202540</name>
</gene>
<dbReference type="Gene3D" id="3.50.70.10">
    <property type="match status" value="1"/>
</dbReference>
<dbReference type="GO" id="GO:0016872">
    <property type="term" value="F:intramolecular lyase activity"/>
    <property type="evidence" value="ECO:0007669"/>
    <property type="project" value="InterPro"/>
</dbReference>
<organism evidence="2">
    <name type="scientific">mine drainage metagenome</name>
    <dbReference type="NCBI Taxonomy" id="410659"/>
    <lineage>
        <taxon>unclassified sequences</taxon>
        <taxon>metagenomes</taxon>
        <taxon>ecological metagenomes</taxon>
    </lineage>
</organism>
<protein>
    <submittedName>
        <fullName evidence="2">Chalcone-flavanone isomerase</fullName>
    </submittedName>
</protein>
<reference evidence="2" key="1">
    <citation type="submission" date="2016-10" db="EMBL/GenBank/DDBJ databases">
        <title>Sequence of Gallionella enrichment culture.</title>
        <authorList>
            <person name="Poehlein A."/>
            <person name="Muehling M."/>
            <person name="Daniel R."/>
        </authorList>
    </citation>
    <scope>NUCLEOTIDE SEQUENCE</scope>
</reference>
<dbReference type="InterPro" id="IPR016088">
    <property type="entry name" value="Chalcone_isomerase_3-sand"/>
</dbReference>
<dbReference type="EMBL" id="MLJW01000128">
    <property type="protein sequence ID" value="OIQ97784.1"/>
    <property type="molecule type" value="Genomic_DNA"/>
</dbReference>
<keyword evidence="2" id="KW-0413">Isomerase</keyword>
<evidence type="ECO:0000259" key="1">
    <source>
        <dbReference type="Pfam" id="PF16036"/>
    </source>
</evidence>